<dbReference type="InParanoid" id="A0A0V0Q7P4"/>
<gene>
    <name evidence="2" type="ORF">PPERSA_05568</name>
</gene>
<sequence length="321" mass="38212">MSVGINYYDNLNYNNNKEKKANQLYNTFLQQFDENSNILTVKNTSQYQKQQQLSGCRNYIKLSSIIDLSAKKEKISQSQLSSKLCDQKDHQQPEILDSLNEEKKMRISQNNKYQNLRSKISSTDENDHQLKSVQKNYIEKQNFDQQANQQYQFEQQNQNQDRQQSIYQKSNFDFNFQNQNLPKDSNIMPENQKLKMGQQQNQSPLLKGINLKLNKNNNQEKIFNLNNIYTNDNNNIQLRNKPIDQSITKQQDNVKNDINIQQTQKNIVNIQVLEKEVLRVFGLKFLRKEFIQYAMIFSKVQNPGNFIKSRKYIFDLLMYEW</sequence>
<evidence type="ECO:0000313" key="2">
    <source>
        <dbReference type="EMBL" id="KRW98224.1"/>
    </source>
</evidence>
<dbReference type="Proteomes" id="UP000054937">
    <property type="component" value="Unassembled WGS sequence"/>
</dbReference>
<feature type="compositionally biased region" description="Polar residues" evidence="1">
    <location>
        <begin position="108"/>
        <end position="123"/>
    </location>
</feature>
<reference evidence="2 3" key="1">
    <citation type="journal article" date="2015" name="Sci. Rep.">
        <title>Genome of the facultative scuticociliatosis pathogen Pseudocohnilembus persalinus provides insight into its virulence through horizontal gene transfer.</title>
        <authorList>
            <person name="Xiong J."/>
            <person name="Wang G."/>
            <person name="Cheng J."/>
            <person name="Tian M."/>
            <person name="Pan X."/>
            <person name="Warren A."/>
            <person name="Jiang C."/>
            <person name="Yuan D."/>
            <person name="Miao W."/>
        </authorList>
    </citation>
    <scope>NUCLEOTIDE SEQUENCE [LARGE SCALE GENOMIC DNA]</scope>
    <source>
        <strain evidence="2">36N120E</strain>
    </source>
</reference>
<evidence type="ECO:0000313" key="3">
    <source>
        <dbReference type="Proteomes" id="UP000054937"/>
    </source>
</evidence>
<comment type="caution">
    <text evidence="2">The sequence shown here is derived from an EMBL/GenBank/DDBJ whole genome shotgun (WGS) entry which is preliminary data.</text>
</comment>
<dbReference type="AlphaFoldDB" id="A0A0V0Q7P4"/>
<accession>A0A0V0Q7P4</accession>
<proteinExistence type="predicted"/>
<organism evidence="2 3">
    <name type="scientific">Pseudocohnilembus persalinus</name>
    <name type="common">Ciliate</name>
    <dbReference type="NCBI Taxonomy" id="266149"/>
    <lineage>
        <taxon>Eukaryota</taxon>
        <taxon>Sar</taxon>
        <taxon>Alveolata</taxon>
        <taxon>Ciliophora</taxon>
        <taxon>Intramacronucleata</taxon>
        <taxon>Oligohymenophorea</taxon>
        <taxon>Scuticociliatia</taxon>
        <taxon>Philasterida</taxon>
        <taxon>Pseudocohnilembidae</taxon>
        <taxon>Pseudocohnilembus</taxon>
    </lineage>
</organism>
<feature type="region of interest" description="Disordered" evidence="1">
    <location>
        <begin position="108"/>
        <end position="127"/>
    </location>
</feature>
<evidence type="ECO:0000256" key="1">
    <source>
        <dbReference type="SAM" id="MobiDB-lite"/>
    </source>
</evidence>
<keyword evidence="3" id="KW-1185">Reference proteome</keyword>
<protein>
    <submittedName>
        <fullName evidence="2">Uncharacterized protein</fullName>
    </submittedName>
</protein>
<dbReference type="EMBL" id="LDAU01000260">
    <property type="protein sequence ID" value="KRW98224.1"/>
    <property type="molecule type" value="Genomic_DNA"/>
</dbReference>
<name>A0A0V0Q7P4_PSEPJ</name>